<proteinExistence type="predicted"/>
<dbReference type="NCBIfam" id="TIGR03696">
    <property type="entry name" value="Rhs_assc_core"/>
    <property type="match status" value="1"/>
</dbReference>
<name>A0A238ZXV2_9BACT</name>
<reference evidence="3 4" key="1">
    <citation type="submission" date="2017-06" db="EMBL/GenBank/DDBJ databases">
        <authorList>
            <person name="Kim H.J."/>
            <person name="Triplett B.A."/>
        </authorList>
    </citation>
    <scope>NUCLEOTIDE SEQUENCE [LARGE SCALE GENOMIC DNA]</scope>
    <source>
        <strain evidence="3 4">DSM 13116</strain>
    </source>
</reference>
<feature type="domain" description="Teneurin-like YD-shell" evidence="2">
    <location>
        <begin position="64"/>
        <end position="143"/>
    </location>
</feature>
<keyword evidence="1" id="KW-0677">Repeat</keyword>
<accession>A0A238ZXV2</accession>
<dbReference type="AlphaFoldDB" id="A0A238ZXV2"/>
<evidence type="ECO:0000259" key="2">
    <source>
        <dbReference type="Pfam" id="PF25023"/>
    </source>
</evidence>
<dbReference type="InterPro" id="IPR022385">
    <property type="entry name" value="Rhs_assc_core"/>
</dbReference>
<dbReference type="PANTHER" id="PTHR32305:SF15">
    <property type="entry name" value="PROTEIN RHSA-RELATED"/>
    <property type="match status" value="1"/>
</dbReference>
<dbReference type="Gene3D" id="2.180.10.10">
    <property type="entry name" value="RHS repeat-associated core"/>
    <property type="match status" value="1"/>
</dbReference>
<sequence length="189" mass="21224">MQPPRPSSFLSLRREKRANGRLVEAYQWRDPLRVEEFFDGERWWRLAYDPERPSRTPVGLTDGSSSFLIVADQLGTPIALVDLDGNIVQAMRYDAFGNLLETHGRAVRLPIGFAGGLFDADTGLTRFVWRDYDADTGRFTALDPLGDKGGDSDWYGYCVDDPVNRVDVWGLEGKKTGRGATLSSPRRHS</sequence>
<dbReference type="InterPro" id="IPR056823">
    <property type="entry name" value="TEN-like_YD-shell"/>
</dbReference>
<dbReference type="EMBL" id="FZOC01000003">
    <property type="protein sequence ID" value="SNR88140.1"/>
    <property type="molecule type" value="Genomic_DNA"/>
</dbReference>
<protein>
    <submittedName>
        <fullName evidence="3">RHS repeat-associated core domain-containing protein</fullName>
    </submittedName>
</protein>
<gene>
    <name evidence="3" type="ORF">SAMN04488503_1692</name>
</gene>
<dbReference type="Pfam" id="PF25023">
    <property type="entry name" value="TEN_YD-shell"/>
    <property type="match status" value="1"/>
</dbReference>
<evidence type="ECO:0000256" key="1">
    <source>
        <dbReference type="ARBA" id="ARBA00022737"/>
    </source>
</evidence>
<dbReference type="Proteomes" id="UP000198324">
    <property type="component" value="Unassembled WGS sequence"/>
</dbReference>
<dbReference type="InterPro" id="IPR050708">
    <property type="entry name" value="T6SS_VgrG/RHS"/>
</dbReference>
<dbReference type="PANTHER" id="PTHR32305">
    <property type="match status" value="1"/>
</dbReference>
<keyword evidence="4" id="KW-1185">Reference proteome</keyword>
<evidence type="ECO:0000313" key="3">
    <source>
        <dbReference type="EMBL" id="SNR88140.1"/>
    </source>
</evidence>
<evidence type="ECO:0000313" key="4">
    <source>
        <dbReference type="Proteomes" id="UP000198324"/>
    </source>
</evidence>
<organism evidence="3 4">
    <name type="scientific">Humidesulfovibrio mexicanus</name>
    <dbReference type="NCBI Taxonomy" id="147047"/>
    <lineage>
        <taxon>Bacteria</taxon>
        <taxon>Pseudomonadati</taxon>
        <taxon>Thermodesulfobacteriota</taxon>
        <taxon>Desulfovibrionia</taxon>
        <taxon>Desulfovibrionales</taxon>
        <taxon>Desulfovibrionaceae</taxon>
        <taxon>Humidesulfovibrio</taxon>
    </lineage>
</organism>